<feature type="chain" id="PRO_5026899786" evidence="8">
    <location>
        <begin position="18"/>
        <end position="1345"/>
    </location>
</feature>
<dbReference type="Gene3D" id="3.30.70.270">
    <property type="match status" value="1"/>
</dbReference>
<dbReference type="SUPFAM" id="SSF56672">
    <property type="entry name" value="DNA/RNA polymerases"/>
    <property type="match status" value="1"/>
</dbReference>
<keyword evidence="3" id="KW-0540">Nuclease</keyword>
<dbReference type="CDD" id="cd01647">
    <property type="entry name" value="RT_LTR"/>
    <property type="match status" value="1"/>
</dbReference>
<evidence type="ECO:0000259" key="10">
    <source>
        <dbReference type="Pfam" id="PF17917"/>
    </source>
</evidence>
<gene>
    <name evidence="11" type="ORF">Tci_043157</name>
</gene>
<evidence type="ECO:0000256" key="3">
    <source>
        <dbReference type="ARBA" id="ARBA00022722"/>
    </source>
</evidence>
<dbReference type="GO" id="GO:0003676">
    <property type="term" value="F:nucleic acid binding"/>
    <property type="evidence" value="ECO:0007669"/>
    <property type="project" value="InterPro"/>
</dbReference>
<evidence type="ECO:0000259" key="9">
    <source>
        <dbReference type="Pfam" id="PF00078"/>
    </source>
</evidence>
<protein>
    <submittedName>
        <fullName evidence="11">Retrotransposon protein, putative, Ty3-gypsy subclass</fullName>
    </submittedName>
</protein>
<dbReference type="EMBL" id="BKCJ010006259">
    <property type="protein sequence ID" value="GEU71179.1"/>
    <property type="molecule type" value="Genomic_DNA"/>
</dbReference>
<dbReference type="Pfam" id="PF00078">
    <property type="entry name" value="RVT_1"/>
    <property type="match status" value="1"/>
</dbReference>
<dbReference type="InterPro" id="IPR043502">
    <property type="entry name" value="DNA/RNA_pol_sf"/>
</dbReference>
<keyword evidence="8" id="KW-0732">Signal</keyword>
<evidence type="ECO:0000256" key="7">
    <source>
        <dbReference type="SAM" id="MobiDB-lite"/>
    </source>
</evidence>
<dbReference type="InterPro" id="IPR000477">
    <property type="entry name" value="RT_dom"/>
</dbReference>
<dbReference type="InterPro" id="IPR036397">
    <property type="entry name" value="RNaseH_sf"/>
</dbReference>
<evidence type="ECO:0000256" key="8">
    <source>
        <dbReference type="SAM" id="SignalP"/>
    </source>
</evidence>
<dbReference type="Gene3D" id="3.10.10.10">
    <property type="entry name" value="HIV Type 1 Reverse Transcriptase, subunit A, domain 1"/>
    <property type="match status" value="1"/>
</dbReference>
<dbReference type="GO" id="GO:0003964">
    <property type="term" value="F:RNA-directed DNA polymerase activity"/>
    <property type="evidence" value="ECO:0007669"/>
    <property type="project" value="UniProtKB-KW"/>
</dbReference>
<keyword evidence="1" id="KW-0808">Transferase</keyword>
<dbReference type="InterPro" id="IPR041373">
    <property type="entry name" value="RT_RNaseH"/>
</dbReference>
<evidence type="ECO:0000313" key="11">
    <source>
        <dbReference type="EMBL" id="GEU71179.1"/>
    </source>
</evidence>
<feature type="region of interest" description="Disordered" evidence="7">
    <location>
        <begin position="440"/>
        <end position="460"/>
    </location>
</feature>
<proteinExistence type="predicted"/>
<dbReference type="GO" id="GO:0016787">
    <property type="term" value="F:hydrolase activity"/>
    <property type="evidence" value="ECO:0007669"/>
    <property type="project" value="UniProtKB-KW"/>
</dbReference>
<keyword evidence="6" id="KW-0695">RNA-directed DNA polymerase</keyword>
<dbReference type="PANTHER" id="PTHR24559:SF427">
    <property type="entry name" value="RNA-DIRECTED DNA POLYMERASE"/>
    <property type="match status" value="1"/>
</dbReference>
<dbReference type="Pfam" id="PF17917">
    <property type="entry name" value="RT_RNaseH"/>
    <property type="match status" value="1"/>
</dbReference>
<dbReference type="GO" id="GO:0004519">
    <property type="term" value="F:endonuclease activity"/>
    <property type="evidence" value="ECO:0007669"/>
    <property type="project" value="UniProtKB-KW"/>
</dbReference>
<evidence type="ECO:0000256" key="5">
    <source>
        <dbReference type="ARBA" id="ARBA00022801"/>
    </source>
</evidence>
<dbReference type="FunFam" id="3.10.20.370:FF:000001">
    <property type="entry name" value="Retrovirus-related Pol polyprotein from transposon 17.6-like protein"/>
    <property type="match status" value="1"/>
</dbReference>
<reference evidence="11" key="1">
    <citation type="journal article" date="2019" name="Sci. Rep.">
        <title>Draft genome of Tanacetum cinerariifolium, the natural source of mosquito coil.</title>
        <authorList>
            <person name="Yamashiro T."/>
            <person name="Shiraishi A."/>
            <person name="Satake H."/>
            <person name="Nakayama K."/>
        </authorList>
    </citation>
    <scope>NUCLEOTIDE SEQUENCE</scope>
</reference>
<feature type="domain" description="Reverse transcriptase RNase H-like" evidence="10">
    <location>
        <begin position="1112"/>
        <end position="1209"/>
    </location>
</feature>
<evidence type="ECO:0000256" key="1">
    <source>
        <dbReference type="ARBA" id="ARBA00022679"/>
    </source>
</evidence>
<evidence type="ECO:0000256" key="4">
    <source>
        <dbReference type="ARBA" id="ARBA00022759"/>
    </source>
</evidence>
<keyword evidence="4" id="KW-0255">Endonuclease</keyword>
<accession>A0A6L2MCD9</accession>
<keyword evidence="5" id="KW-0378">Hydrolase</keyword>
<comment type="caution">
    <text evidence="11">The sequence shown here is derived from an EMBL/GenBank/DDBJ whole genome shotgun (WGS) entry which is preliminary data.</text>
</comment>
<keyword evidence="2" id="KW-0548">Nucleotidyltransferase</keyword>
<feature type="domain" description="Reverse transcriptase" evidence="9">
    <location>
        <begin position="928"/>
        <end position="1096"/>
    </location>
</feature>
<feature type="signal peptide" evidence="8">
    <location>
        <begin position="1"/>
        <end position="17"/>
    </location>
</feature>
<evidence type="ECO:0000256" key="2">
    <source>
        <dbReference type="ARBA" id="ARBA00022695"/>
    </source>
</evidence>
<dbReference type="InterPro" id="IPR053134">
    <property type="entry name" value="RNA-dir_DNA_polymerase"/>
</dbReference>
<sequence>MLNLALTLNRLLHLAGSQPMLKSSYKEEDGVIISIPSLAGGVADVVVEIKGTGERKPRKGQNQIETKQQPEACRSQEKFKAVTVVTKKVLGGAVLKLVSRVKRLEGLLQQRKRRMVLSDSKREEAGTKEKDIDLDALHKLASMSLGGDTTVEAAYTIYKASQDAHASSDAGHDEDEVPDDTTMPFRHTIPAGDGIPADAQTILAGSTPIPITGAVDKGKAPMVDDSIPADLFTEEEREAEFARQQKELAQKTQAKGVASPAEQDWLELMAKIATNSALSKQLLGDNVNKDNMNERLGMLLIRKRKELAAQSWVKPMNKTQQRDFMRDFVKNQSASVYNQGWNMKQVKALSIAQLKHEFEYIQQNLEQFNLLNFKRTTFRPKPILEAPFAKRARQGVPPAVHAASLQVPAGVLAAPSIAADVSVSAIFTITADVSAAPTTTTSIVGGPSPSVVEDPTTPTQVPPVTPDLAAIFAHADIEVHADERRKQIAKKRVTPMVDAAGNSLIKFDSASESDDDPSPYAPYAGWEMNDLRKLLGAVDNFYQRQEPDTFALILWGDLRVYVLETMDGQVIYMFVDVSYPLSEATLKRMLKHGLEVPKLLVGGDLTMAEQLVTQNWMVISFHVPFWNEKWLVQGGTALGKDFLKSVHGCQFTKNCMVIDSPYHSVCEELASPNANGFCPEQTTIGKYVSNTFMAVMVCQKLLRYFSSPMIHVPRAGLVINPPGESKGLKNMTITRSGMTLEIFQELTMMCTKMVSEEKDRVEKFIRGLPDNIQGNVIVVEPTRLQDTVRIANNLMDQKLKGYAVKNAEIKGGAERSFVSTTFSTLLDINPNTLDVSYAVELADERVFETNTILRGCTLGMLGHPFNIDLMPVELDEVLIVQGDRGRKGEKSKLSIILFTKTQKYIKRGCLIFLAQVTNKETEDKSEEKRLKDVSTVHDFLKIFPEDLPRLPPTRQVEFQIDLVPGAAQVARALYRTNDLFDQLQGSRVYSKINLRDGYHQLRVQEEDLPKTVFKTRYDHYEFQVMLFGLTNAPAVFMDLMNQVCKTYLDKFMIVFIDDILIYSKIKEEHEEHLKLNLELLKKEELYTKFLKCDFWLSRKLCSAPILALPKGSENFMVYCDASQKGLGVVLMQRDKVIAYALRQLKIHEKNYTTHDLELGAVVFAFKIWRHYLYGTKCVVFTDHKSLQHILDQKELNRRQRRWLELLSDYDFEAIKDENFKTKDLCGLIKKLEQHTDGTLCLNGRNWIPCRDLEDMLRACMIDFGKGWDRNLPLVEFSYNNSYHTSIKSTPFEAPYGQKCRLPICWAKVGDAPLTGLEIVHETTKKIIQIKKRIQAARDRQKRYAN</sequence>
<dbReference type="CDD" id="cd09274">
    <property type="entry name" value="RNase_HI_RT_Ty3"/>
    <property type="match status" value="1"/>
</dbReference>
<evidence type="ECO:0000256" key="6">
    <source>
        <dbReference type="ARBA" id="ARBA00022918"/>
    </source>
</evidence>
<name>A0A6L2MCD9_TANCI</name>
<dbReference type="PANTHER" id="PTHR24559">
    <property type="entry name" value="TRANSPOSON TY3-I GAG-POL POLYPROTEIN"/>
    <property type="match status" value="1"/>
</dbReference>
<dbReference type="InterPro" id="IPR043128">
    <property type="entry name" value="Rev_trsase/Diguanyl_cyclase"/>
</dbReference>
<organism evidence="11">
    <name type="scientific">Tanacetum cinerariifolium</name>
    <name type="common">Dalmatian daisy</name>
    <name type="synonym">Chrysanthemum cinerariifolium</name>
    <dbReference type="NCBI Taxonomy" id="118510"/>
    <lineage>
        <taxon>Eukaryota</taxon>
        <taxon>Viridiplantae</taxon>
        <taxon>Streptophyta</taxon>
        <taxon>Embryophyta</taxon>
        <taxon>Tracheophyta</taxon>
        <taxon>Spermatophyta</taxon>
        <taxon>Magnoliopsida</taxon>
        <taxon>eudicotyledons</taxon>
        <taxon>Gunneridae</taxon>
        <taxon>Pentapetalae</taxon>
        <taxon>asterids</taxon>
        <taxon>campanulids</taxon>
        <taxon>Asterales</taxon>
        <taxon>Asteraceae</taxon>
        <taxon>Asteroideae</taxon>
        <taxon>Anthemideae</taxon>
        <taxon>Anthemidinae</taxon>
        <taxon>Tanacetum</taxon>
    </lineage>
</organism>
<dbReference type="Gene3D" id="3.30.420.10">
    <property type="entry name" value="Ribonuclease H-like superfamily/Ribonuclease H"/>
    <property type="match status" value="1"/>
</dbReference>